<name>A0A239BU21_9ACTN</name>
<proteinExistence type="predicted"/>
<dbReference type="Gene3D" id="3.40.50.1820">
    <property type="entry name" value="alpha/beta hydrolase"/>
    <property type="match status" value="1"/>
</dbReference>
<feature type="domain" description="AB hydrolase-1" evidence="1">
    <location>
        <begin position="8"/>
        <end position="225"/>
    </location>
</feature>
<gene>
    <name evidence="2" type="ORF">SAMN05216276_1004122</name>
</gene>
<organism evidence="2 3">
    <name type="scientific">Streptosporangium subroseum</name>
    <dbReference type="NCBI Taxonomy" id="106412"/>
    <lineage>
        <taxon>Bacteria</taxon>
        <taxon>Bacillati</taxon>
        <taxon>Actinomycetota</taxon>
        <taxon>Actinomycetes</taxon>
        <taxon>Streptosporangiales</taxon>
        <taxon>Streptosporangiaceae</taxon>
        <taxon>Streptosporangium</taxon>
    </lineage>
</organism>
<evidence type="ECO:0000313" key="2">
    <source>
        <dbReference type="EMBL" id="SNS11159.1"/>
    </source>
</evidence>
<dbReference type="GO" id="GO:0003824">
    <property type="term" value="F:catalytic activity"/>
    <property type="evidence" value="ECO:0007669"/>
    <property type="project" value="UniProtKB-ARBA"/>
</dbReference>
<dbReference type="EMBL" id="FZOD01000004">
    <property type="protein sequence ID" value="SNS11159.1"/>
    <property type="molecule type" value="Genomic_DNA"/>
</dbReference>
<dbReference type="Proteomes" id="UP000198282">
    <property type="component" value="Unassembled WGS sequence"/>
</dbReference>
<dbReference type="OrthoDB" id="3366509at2"/>
<protein>
    <submittedName>
        <fullName evidence="2">Predicted esterase</fullName>
    </submittedName>
</protein>
<evidence type="ECO:0000259" key="1">
    <source>
        <dbReference type="Pfam" id="PF12697"/>
    </source>
</evidence>
<dbReference type="RefSeq" id="WP_089206111.1">
    <property type="nucleotide sequence ID" value="NZ_FZOD01000004.1"/>
</dbReference>
<dbReference type="InterPro" id="IPR000073">
    <property type="entry name" value="AB_hydrolase_1"/>
</dbReference>
<accession>A0A239BU21</accession>
<dbReference type="AlphaFoldDB" id="A0A239BU21"/>
<reference evidence="2 3" key="1">
    <citation type="submission" date="2017-06" db="EMBL/GenBank/DDBJ databases">
        <authorList>
            <person name="Kim H.J."/>
            <person name="Triplett B.A."/>
        </authorList>
    </citation>
    <scope>NUCLEOTIDE SEQUENCE [LARGE SCALE GENOMIC DNA]</scope>
    <source>
        <strain evidence="2 3">CGMCC 4.2132</strain>
    </source>
</reference>
<keyword evidence="3" id="KW-1185">Reference proteome</keyword>
<dbReference type="Pfam" id="PF12697">
    <property type="entry name" value="Abhydrolase_6"/>
    <property type="match status" value="1"/>
</dbReference>
<dbReference type="SUPFAM" id="SSF53474">
    <property type="entry name" value="alpha/beta-Hydrolases"/>
    <property type="match status" value="1"/>
</dbReference>
<sequence length="234" mass="24555">MTPPASAVLILHGGRATGREPTAPTQLAVLRMIPFERAVRHATRGRDVAVSRPRFRVRGWNGAEASPVADVYAIIERLGVPVVLIGHSMGARAALRAAGHPLVTAVAALAPWLPAGEPVSPLPGKHVLLAHGDRDAVTDPRATWAYAERARHAAARVPSRGARDGAVRVPSRDGAGAVAVIEVAGDGHAMLRRAALWHRLAVELTLLSLDRQTAPGPVADAFSRAADGSPRLVL</sequence>
<dbReference type="InterPro" id="IPR029058">
    <property type="entry name" value="AB_hydrolase_fold"/>
</dbReference>
<evidence type="ECO:0000313" key="3">
    <source>
        <dbReference type="Proteomes" id="UP000198282"/>
    </source>
</evidence>